<comment type="caution">
    <text evidence="1">The sequence shown here is derived from an EMBL/GenBank/DDBJ whole genome shotgun (WGS) entry which is preliminary data.</text>
</comment>
<dbReference type="EMBL" id="PKMF04000143">
    <property type="protein sequence ID" value="KAK7847291.1"/>
    <property type="molecule type" value="Genomic_DNA"/>
</dbReference>
<organism evidence="1 2">
    <name type="scientific">Quercus suber</name>
    <name type="common">Cork oak</name>
    <dbReference type="NCBI Taxonomy" id="58331"/>
    <lineage>
        <taxon>Eukaryota</taxon>
        <taxon>Viridiplantae</taxon>
        <taxon>Streptophyta</taxon>
        <taxon>Embryophyta</taxon>
        <taxon>Tracheophyta</taxon>
        <taxon>Spermatophyta</taxon>
        <taxon>Magnoliopsida</taxon>
        <taxon>eudicotyledons</taxon>
        <taxon>Gunneridae</taxon>
        <taxon>Pentapetalae</taxon>
        <taxon>rosids</taxon>
        <taxon>fabids</taxon>
        <taxon>Fagales</taxon>
        <taxon>Fagaceae</taxon>
        <taxon>Quercus</taxon>
    </lineage>
</organism>
<evidence type="ECO:0000313" key="2">
    <source>
        <dbReference type="Proteomes" id="UP000237347"/>
    </source>
</evidence>
<reference evidence="1 2" key="1">
    <citation type="journal article" date="2018" name="Sci. Data">
        <title>The draft genome sequence of cork oak.</title>
        <authorList>
            <person name="Ramos A.M."/>
            <person name="Usie A."/>
            <person name="Barbosa P."/>
            <person name="Barros P.M."/>
            <person name="Capote T."/>
            <person name="Chaves I."/>
            <person name="Simoes F."/>
            <person name="Abreu I."/>
            <person name="Carrasquinho I."/>
            <person name="Faro C."/>
            <person name="Guimaraes J.B."/>
            <person name="Mendonca D."/>
            <person name="Nobrega F."/>
            <person name="Rodrigues L."/>
            <person name="Saibo N.J.M."/>
            <person name="Varela M.C."/>
            <person name="Egas C."/>
            <person name="Matos J."/>
            <person name="Miguel C.M."/>
            <person name="Oliveira M.M."/>
            <person name="Ricardo C.P."/>
            <person name="Goncalves S."/>
        </authorList>
    </citation>
    <scope>NUCLEOTIDE SEQUENCE [LARGE SCALE GENOMIC DNA]</scope>
    <source>
        <strain evidence="2">cv. HL8</strain>
    </source>
</reference>
<gene>
    <name evidence="1" type="ORF">CFP56_006737</name>
</gene>
<keyword evidence="2" id="KW-1185">Reference proteome</keyword>
<dbReference type="Proteomes" id="UP000237347">
    <property type="component" value="Unassembled WGS sequence"/>
</dbReference>
<evidence type="ECO:0000313" key="1">
    <source>
        <dbReference type="EMBL" id="KAK7847291.1"/>
    </source>
</evidence>
<protein>
    <submittedName>
        <fullName evidence="1">Uncharacterized protein</fullName>
    </submittedName>
</protein>
<proteinExistence type="predicted"/>
<accession>A0AAW0L8L9</accession>
<sequence length="101" mass="11389">MTHANLVKLQPTWLRVPRIWKKRPRLLYNDSNDCLPLGFNGEPIHLLDGEGTKWESVTSPSVTITSLRYTNLVEVFMEGNSLVNLEYGNLNCSSGKNSRGV</sequence>
<name>A0AAW0L8L9_QUESU</name>
<dbReference type="AlphaFoldDB" id="A0AAW0L8L9"/>
<feature type="non-terminal residue" evidence="1">
    <location>
        <position position="101"/>
    </location>
</feature>